<dbReference type="Proteomes" id="UP001596368">
    <property type="component" value="Unassembled WGS sequence"/>
</dbReference>
<sequence length="67" mass="7088">MQDLWSITFAPVITVSEWNVDTLGEALVVAAFGLLVLVLSLHVLNALAYGLGVATARVLGHARSLDV</sequence>
<keyword evidence="1" id="KW-1133">Transmembrane helix</keyword>
<feature type="transmembrane region" description="Helical" evidence="1">
    <location>
        <begin position="26"/>
        <end position="51"/>
    </location>
</feature>
<gene>
    <name evidence="2" type="ORF">ACFQRB_14105</name>
</gene>
<evidence type="ECO:0000256" key="1">
    <source>
        <dbReference type="SAM" id="Phobius"/>
    </source>
</evidence>
<keyword evidence="1" id="KW-0812">Transmembrane</keyword>
<keyword evidence="1" id="KW-0472">Membrane</keyword>
<organism evidence="2 3">
    <name type="scientific">Halobaculum litoreum</name>
    <dbReference type="NCBI Taxonomy" id="3031998"/>
    <lineage>
        <taxon>Archaea</taxon>
        <taxon>Methanobacteriati</taxon>
        <taxon>Methanobacteriota</taxon>
        <taxon>Stenosarchaea group</taxon>
        <taxon>Halobacteria</taxon>
        <taxon>Halobacteriales</taxon>
        <taxon>Haloferacaceae</taxon>
        <taxon>Halobaculum</taxon>
    </lineage>
</organism>
<protein>
    <submittedName>
        <fullName evidence="2">Uncharacterized protein</fullName>
    </submittedName>
</protein>
<evidence type="ECO:0000313" key="2">
    <source>
        <dbReference type="EMBL" id="MFC7137270.1"/>
    </source>
</evidence>
<keyword evidence="3" id="KW-1185">Reference proteome</keyword>
<dbReference type="EMBL" id="JBHSZG010000001">
    <property type="protein sequence ID" value="MFC7137270.1"/>
    <property type="molecule type" value="Genomic_DNA"/>
</dbReference>
<reference evidence="2 3" key="1">
    <citation type="journal article" date="2019" name="Int. J. Syst. Evol. Microbiol.">
        <title>The Global Catalogue of Microorganisms (GCM) 10K type strain sequencing project: providing services to taxonomists for standard genome sequencing and annotation.</title>
        <authorList>
            <consortium name="The Broad Institute Genomics Platform"/>
            <consortium name="The Broad Institute Genome Sequencing Center for Infectious Disease"/>
            <person name="Wu L."/>
            <person name="Ma J."/>
        </authorList>
    </citation>
    <scope>NUCLEOTIDE SEQUENCE [LARGE SCALE GENOMIC DNA]</scope>
    <source>
        <strain evidence="2 3">DT92</strain>
    </source>
</reference>
<name>A0ABD5XUD5_9EURY</name>
<accession>A0ABD5XUD5</accession>
<comment type="caution">
    <text evidence="2">The sequence shown here is derived from an EMBL/GenBank/DDBJ whole genome shotgun (WGS) entry which is preliminary data.</text>
</comment>
<proteinExistence type="predicted"/>
<dbReference type="AlphaFoldDB" id="A0ABD5XUD5"/>
<evidence type="ECO:0000313" key="3">
    <source>
        <dbReference type="Proteomes" id="UP001596368"/>
    </source>
</evidence>